<dbReference type="EMBL" id="JAVDYI010000001">
    <property type="protein sequence ID" value="MDR7359501.1"/>
    <property type="molecule type" value="Genomic_DNA"/>
</dbReference>
<dbReference type="SUPFAM" id="SSF51905">
    <property type="entry name" value="FAD/NAD(P)-binding domain"/>
    <property type="match status" value="1"/>
</dbReference>
<proteinExistence type="predicted"/>
<keyword evidence="3" id="KW-1185">Reference proteome</keyword>
<dbReference type="Gene3D" id="3.30.9.10">
    <property type="entry name" value="D-Amino Acid Oxidase, subunit A, domain 2"/>
    <property type="match status" value="1"/>
</dbReference>
<name>A0ABU2BMM9_9MICC</name>
<sequence>MSSIPATSNGFPVSYDRIEASIGKPAIDASLDGTTYAPYWLRHPDRPAALPSLEGNLTTDLLVVGGGYCGLWTALLAKEENPDREVVLIEGQTVGWAASGRNGGFCEASLVHGESNGEKHLPGENQRLAELGAENLAGIIGTVKKYDIDCDLVESGVLTVATEKHQVQWLKEEAAQDPELVAMDASHVRTHIDSPLFEGGNWDRHGTVLVHPAKLAWGLRRVCLNLGVRIFEHTKGEELISTSTEIRVRTGAGHITARSVALATNAFPSLLKRHRLHTIPVFDYALMTEPLTAAQRQFIGWKENMGLADMNNRFHYSRPTIDEDGGWRLLYGGYDAIYHYGREVKPQYDRHDATFRKLAAHFLGTFPQLEGIKFSHAWGGAIDTCSRFFAFFDTSHSGRVAYCAGFTGLGVGATRFGARVMLDLLSGSKTELTELEMARKKPLPFPPEPAAWLGVKLMTHGLVQADRNEGRRGPFLRAMDAVGMGFDS</sequence>
<feature type="domain" description="FAD dependent oxidoreductase" evidence="1">
    <location>
        <begin position="60"/>
        <end position="423"/>
    </location>
</feature>
<dbReference type="PANTHER" id="PTHR13847:SF281">
    <property type="entry name" value="FAD DEPENDENT OXIDOREDUCTASE DOMAIN-CONTAINING PROTEIN"/>
    <property type="match status" value="1"/>
</dbReference>
<evidence type="ECO:0000313" key="2">
    <source>
        <dbReference type="EMBL" id="MDR7359501.1"/>
    </source>
</evidence>
<dbReference type="Gene3D" id="3.50.50.60">
    <property type="entry name" value="FAD/NAD(P)-binding domain"/>
    <property type="match status" value="1"/>
</dbReference>
<dbReference type="InterPro" id="IPR006076">
    <property type="entry name" value="FAD-dep_OxRdtase"/>
</dbReference>
<gene>
    <name evidence="2" type="ORF">J2S64_003192</name>
</gene>
<organism evidence="2 3">
    <name type="scientific">Paeniglutamicibacter sulfureus</name>
    <dbReference type="NCBI Taxonomy" id="43666"/>
    <lineage>
        <taxon>Bacteria</taxon>
        <taxon>Bacillati</taxon>
        <taxon>Actinomycetota</taxon>
        <taxon>Actinomycetes</taxon>
        <taxon>Micrococcales</taxon>
        <taxon>Micrococcaceae</taxon>
        <taxon>Paeniglutamicibacter</taxon>
    </lineage>
</organism>
<evidence type="ECO:0000259" key="1">
    <source>
        <dbReference type="Pfam" id="PF01266"/>
    </source>
</evidence>
<dbReference type="RefSeq" id="WP_310292053.1">
    <property type="nucleotide sequence ID" value="NZ_BAAAWO010000001.1"/>
</dbReference>
<dbReference type="Pfam" id="PF01266">
    <property type="entry name" value="DAO"/>
    <property type="match status" value="1"/>
</dbReference>
<comment type="caution">
    <text evidence="2">The sequence shown here is derived from an EMBL/GenBank/DDBJ whole genome shotgun (WGS) entry which is preliminary data.</text>
</comment>
<protein>
    <submittedName>
        <fullName evidence="2">Glycine/D-amino acid oxidase-like deaminating enzyme</fullName>
    </submittedName>
</protein>
<reference evidence="2 3" key="1">
    <citation type="submission" date="2023-07" db="EMBL/GenBank/DDBJ databases">
        <title>Sequencing the genomes of 1000 actinobacteria strains.</title>
        <authorList>
            <person name="Klenk H.-P."/>
        </authorList>
    </citation>
    <scope>NUCLEOTIDE SEQUENCE [LARGE SCALE GENOMIC DNA]</scope>
    <source>
        <strain evidence="2 3">DSM 20167</strain>
    </source>
</reference>
<accession>A0ABU2BMM9</accession>
<evidence type="ECO:0000313" key="3">
    <source>
        <dbReference type="Proteomes" id="UP001183817"/>
    </source>
</evidence>
<dbReference type="InterPro" id="IPR036188">
    <property type="entry name" value="FAD/NAD-bd_sf"/>
</dbReference>
<dbReference type="PANTHER" id="PTHR13847">
    <property type="entry name" value="SARCOSINE DEHYDROGENASE-RELATED"/>
    <property type="match status" value="1"/>
</dbReference>
<dbReference type="Proteomes" id="UP001183817">
    <property type="component" value="Unassembled WGS sequence"/>
</dbReference>